<dbReference type="Proteomes" id="UP000267251">
    <property type="component" value="Unassembled WGS sequence"/>
</dbReference>
<feature type="chain" id="PRO_5020557210" evidence="1">
    <location>
        <begin position="25"/>
        <end position="577"/>
    </location>
</feature>
<dbReference type="AlphaFoldDB" id="A0A4P9Y1U9"/>
<dbReference type="EMBL" id="KZ988204">
    <property type="protein sequence ID" value="RKP12787.1"/>
    <property type="molecule type" value="Genomic_DNA"/>
</dbReference>
<evidence type="ECO:0000313" key="3">
    <source>
        <dbReference type="Proteomes" id="UP000267251"/>
    </source>
</evidence>
<accession>A0A4P9Y1U9</accession>
<gene>
    <name evidence="2" type="ORF">BJ684DRAFT_16760</name>
</gene>
<keyword evidence="3" id="KW-1185">Reference proteome</keyword>
<organism evidence="2 3">
    <name type="scientific">Piptocephalis cylindrospora</name>
    <dbReference type="NCBI Taxonomy" id="1907219"/>
    <lineage>
        <taxon>Eukaryota</taxon>
        <taxon>Fungi</taxon>
        <taxon>Fungi incertae sedis</taxon>
        <taxon>Zoopagomycota</taxon>
        <taxon>Zoopagomycotina</taxon>
        <taxon>Zoopagomycetes</taxon>
        <taxon>Zoopagales</taxon>
        <taxon>Piptocephalidaceae</taxon>
        <taxon>Piptocephalis</taxon>
    </lineage>
</organism>
<proteinExistence type="predicted"/>
<sequence length="577" mass="65036">MALLRVSIILYIYLLIILATNTYGTSQADDLSKVIQQLSTLIRPLKKHPKELNNVHVSAETGPFHSLRTCLVLVENILPEVPLYLQWRDSNLDIGGFSLSERYITLFHYAQQCIRHLLSSSTDSSRCSSLASLLIIQPMDSSPITRYPSLDDFSPSVTMSSNYHSHPYTVRAILLSVMYSWWRHQNLPQSFKHYIPGFYSSPELQNKEILSRYVDELQKARDEWIRKILHNDLQSTQPTESLAPYMILRVIDDSLRLLLKDSFSLASFHVYTDIVTGKEQVLKSASLEQDPLSQGMHTLFSIYNKHIYQPEMFFDIPIAPTSRFQRLLAILVKASRAEGNAFSDILHLPSRRRSPSFKHPFNFLISSFPHVLRFLLSSFGRANRDVKGMVGEEWAYVGGYLNDLLSTISLSGVGGKASLGPLISALQLCIRLLGYIFTLSLGNIPVEGVRKLKAPMNNLIRALSGKLSAPYNPNSLHAGYILLGQPMTTKGGLYRDMGDLLVLASGLNHIVTHMDLSGLYIIKSHPKEAILAGRSCDALMSLSSFAKIQMVDAGMKDTRLWSMTKWCPKGMAHREWF</sequence>
<name>A0A4P9Y1U9_9FUNG</name>
<reference evidence="3" key="1">
    <citation type="journal article" date="2018" name="Nat. Microbiol.">
        <title>Leveraging single-cell genomics to expand the fungal tree of life.</title>
        <authorList>
            <person name="Ahrendt S.R."/>
            <person name="Quandt C.A."/>
            <person name="Ciobanu D."/>
            <person name="Clum A."/>
            <person name="Salamov A."/>
            <person name="Andreopoulos B."/>
            <person name="Cheng J.F."/>
            <person name="Woyke T."/>
            <person name="Pelin A."/>
            <person name="Henrissat B."/>
            <person name="Reynolds N.K."/>
            <person name="Benny G.L."/>
            <person name="Smith M.E."/>
            <person name="James T.Y."/>
            <person name="Grigoriev I.V."/>
        </authorList>
    </citation>
    <scope>NUCLEOTIDE SEQUENCE [LARGE SCALE GENOMIC DNA]</scope>
</reference>
<feature type="signal peptide" evidence="1">
    <location>
        <begin position="1"/>
        <end position="24"/>
    </location>
</feature>
<protein>
    <submittedName>
        <fullName evidence="2">Uncharacterized protein</fullName>
    </submittedName>
</protein>
<evidence type="ECO:0000256" key="1">
    <source>
        <dbReference type="SAM" id="SignalP"/>
    </source>
</evidence>
<keyword evidence="1" id="KW-0732">Signal</keyword>
<dbReference type="OrthoDB" id="10634886at2759"/>
<evidence type="ECO:0000313" key="2">
    <source>
        <dbReference type="EMBL" id="RKP12787.1"/>
    </source>
</evidence>